<feature type="signal peptide" evidence="1">
    <location>
        <begin position="1"/>
        <end position="23"/>
    </location>
</feature>
<evidence type="ECO:0000313" key="3">
    <source>
        <dbReference type="Proteomes" id="UP001596353"/>
    </source>
</evidence>
<feature type="chain" id="PRO_5046675208" evidence="1">
    <location>
        <begin position="24"/>
        <end position="118"/>
    </location>
</feature>
<proteinExistence type="predicted"/>
<comment type="caution">
    <text evidence="2">The sequence shown here is derived from an EMBL/GenBank/DDBJ whole genome shotgun (WGS) entry which is preliminary data.</text>
</comment>
<protein>
    <submittedName>
        <fullName evidence="2">C-type cytochrome biogenesis protein CcmI</fullName>
    </submittedName>
</protein>
<dbReference type="EMBL" id="JBHSWG010000001">
    <property type="protein sequence ID" value="MFC6760383.1"/>
    <property type="molecule type" value="Genomic_DNA"/>
</dbReference>
<name>A0ABW2B487_9RHOB</name>
<sequence>MTFWIITCAMAIMVAALLGRAMARGARAGTEDAASYDLRVYRDQLAEVERDVARGVIPAEDAERARTEISRRILAVGSAAGKTPLLAGVTARPLWAAGACGGCRVLAALPHRGCAGLW</sequence>
<keyword evidence="3" id="KW-1185">Reference proteome</keyword>
<evidence type="ECO:0000313" key="2">
    <source>
        <dbReference type="EMBL" id="MFC6760383.1"/>
    </source>
</evidence>
<organism evidence="2 3">
    <name type="scientific">Sulfitobacter porphyrae</name>
    <dbReference type="NCBI Taxonomy" id="1246864"/>
    <lineage>
        <taxon>Bacteria</taxon>
        <taxon>Pseudomonadati</taxon>
        <taxon>Pseudomonadota</taxon>
        <taxon>Alphaproteobacteria</taxon>
        <taxon>Rhodobacterales</taxon>
        <taxon>Roseobacteraceae</taxon>
        <taxon>Sulfitobacter</taxon>
    </lineage>
</organism>
<evidence type="ECO:0000256" key="1">
    <source>
        <dbReference type="SAM" id="SignalP"/>
    </source>
</evidence>
<dbReference type="Proteomes" id="UP001596353">
    <property type="component" value="Unassembled WGS sequence"/>
</dbReference>
<dbReference type="InterPro" id="IPR017560">
    <property type="entry name" value="Cyt_c_biogenesis_CcmI"/>
</dbReference>
<reference evidence="3" key="1">
    <citation type="journal article" date="2019" name="Int. J. Syst. Evol. Microbiol.">
        <title>The Global Catalogue of Microorganisms (GCM) 10K type strain sequencing project: providing services to taxonomists for standard genome sequencing and annotation.</title>
        <authorList>
            <consortium name="The Broad Institute Genomics Platform"/>
            <consortium name="The Broad Institute Genome Sequencing Center for Infectious Disease"/>
            <person name="Wu L."/>
            <person name="Ma J."/>
        </authorList>
    </citation>
    <scope>NUCLEOTIDE SEQUENCE [LARGE SCALE GENOMIC DNA]</scope>
    <source>
        <strain evidence="3">CCUG 66188</strain>
    </source>
</reference>
<gene>
    <name evidence="2" type="primary">ccmI</name>
    <name evidence="2" type="ORF">ACFQFQ_14225</name>
</gene>
<dbReference type="NCBIfam" id="TIGR03142">
    <property type="entry name" value="cytochro_ccmI"/>
    <property type="match status" value="1"/>
</dbReference>
<keyword evidence="1" id="KW-0732">Signal</keyword>
<accession>A0ABW2B487</accession>